<accession>A0A183MX78</accession>
<dbReference type="EMBL" id="UZAI01018399">
    <property type="protein sequence ID" value="VDP36651.1"/>
    <property type="molecule type" value="Genomic_DNA"/>
</dbReference>
<keyword evidence="2" id="KW-1185">Reference proteome</keyword>
<name>A0A183MX78_9TREM</name>
<organism evidence="1 2">
    <name type="scientific">Schistosoma margrebowiei</name>
    <dbReference type="NCBI Taxonomy" id="48269"/>
    <lineage>
        <taxon>Eukaryota</taxon>
        <taxon>Metazoa</taxon>
        <taxon>Spiralia</taxon>
        <taxon>Lophotrochozoa</taxon>
        <taxon>Platyhelminthes</taxon>
        <taxon>Trematoda</taxon>
        <taxon>Digenea</taxon>
        <taxon>Strigeidida</taxon>
        <taxon>Schistosomatoidea</taxon>
        <taxon>Schistosomatidae</taxon>
        <taxon>Schistosoma</taxon>
    </lineage>
</organism>
<reference evidence="1 2" key="1">
    <citation type="submission" date="2018-11" db="EMBL/GenBank/DDBJ databases">
        <authorList>
            <consortium name="Pathogen Informatics"/>
        </authorList>
    </citation>
    <scope>NUCLEOTIDE SEQUENCE [LARGE SCALE GENOMIC DNA]</scope>
    <source>
        <strain evidence="1 2">Zambia</strain>
    </source>
</reference>
<protein>
    <submittedName>
        <fullName evidence="1">Uncharacterized protein</fullName>
    </submittedName>
</protein>
<dbReference type="AlphaFoldDB" id="A0A183MX78"/>
<dbReference type="Proteomes" id="UP000277204">
    <property type="component" value="Unassembled WGS sequence"/>
</dbReference>
<gene>
    <name evidence="1" type="ORF">SMRZ_LOCUS20651</name>
</gene>
<proteinExistence type="predicted"/>
<evidence type="ECO:0000313" key="2">
    <source>
        <dbReference type="Proteomes" id="UP000277204"/>
    </source>
</evidence>
<evidence type="ECO:0000313" key="1">
    <source>
        <dbReference type="EMBL" id="VDP36651.1"/>
    </source>
</evidence>
<sequence>MHLAEESHNRNSLQASHILMLDSGWQWNTGRALRPIWDSSAGCTCISELMLTLGLEPSVVRSKRPSWIPLLATIQLCL</sequence>